<feature type="repeat" description="ANK" evidence="1">
    <location>
        <begin position="257"/>
        <end position="289"/>
    </location>
</feature>
<name>A0A9P5YH50_9AGAR</name>
<dbReference type="PANTHER" id="PTHR44272:SF3">
    <property type="entry name" value="J DOMAIN-CONTAINING PROTEIN"/>
    <property type="match status" value="1"/>
</dbReference>
<dbReference type="Gene3D" id="1.10.287.110">
    <property type="entry name" value="DnaJ domain"/>
    <property type="match status" value="1"/>
</dbReference>
<feature type="domain" description="J" evidence="3">
    <location>
        <begin position="10"/>
        <end position="78"/>
    </location>
</feature>
<dbReference type="PROSITE" id="PS50088">
    <property type="entry name" value="ANK_REPEAT"/>
    <property type="match status" value="1"/>
</dbReference>
<dbReference type="PRINTS" id="PR00625">
    <property type="entry name" value="JDOMAIN"/>
</dbReference>
<sequence>MSPQHLSVAQAYACLGLEEGSTLETVKSAYKQKALSTHPDKNPDDPDATAEFQRVSEAYRTLSKHLERASRNTYDSAGYSSDEYDSDDDYSSDDMADMYYFYEKLFEMFMRGERHSHMRYRRVPRVPEESDEQVQERVRRMCDEQQQAEERRKRESATRKQNAEKEREKERVAAGERQKVKVESKRARALSQREKAEQTARTLQKRIQSTRSAVFSAARAGDAAAVKRGVWEDAVDADGPETKVGCEGFVETTSLDPKETLLHIAVKNGDSGLVGWLNTHGAEPSEKNSEQLNPFHLSLLHGQIAIATYFFEEYPPCDDTANIYNSPASRSLLLLALDSCEPELVWMILDKGLASSQEIIEAWNHFTSKDGILAWRAPNRKAPAREIVEDIAKLLARYGGFTQTPAPLLKSATQPKTAPHPNSRTEPLQTTYVENTGRRGSNRGRSRGGRSRGRGRGWVPPTTAAR</sequence>
<gene>
    <name evidence="4" type="ORF">BDZ94DRAFT_1243911</name>
</gene>
<dbReference type="InterPro" id="IPR002110">
    <property type="entry name" value="Ankyrin_rpt"/>
</dbReference>
<protein>
    <submittedName>
        <fullName evidence="4">DnaJ domain-containing protein</fullName>
    </submittedName>
</protein>
<feature type="compositionally biased region" description="Basic and acidic residues" evidence="2">
    <location>
        <begin position="134"/>
        <end position="198"/>
    </location>
</feature>
<dbReference type="SUPFAM" id="SSF48403">
    <property type="entry name" value="Ankyrin repeat"/>
    <property type="match status" value="1"/>
</dbReference>
<dbReference type="InterPro" id="IPR036770">
    <property type="entry name" value="Ankyrin_rpt-contain_sf"/>
</dbReference>
<evidence type="ECO:0000259" key="3">
    <source>
        <dbReference type="PROSITE" id="PS50076"/>
    </source>
</evidence>
<keyword evidence="5" id="KW-1185">Reference proteome</keyword>
<evidence type="ECO:0000256" key="1">
    <source>
        <dbReference type="PROSITE-ProRule" id="PRU00023"/>
    </source>
</evidence>
<feature type="region of interest" description="Disordered" evidence="2">
    <location>
        <begin position="125"/>
        <end position="205"/>
    </location>
</feature>
<feature type="region of interest" description="Disordered" evidence="2">
    <location>
        <begin position="406"/>
        <end position="466"/>
    </location>
</feature>
<dbReference type="PANTHER" id="PTHR44272">
    <property type="entry name" value="DNAJ DOMAIN (PROKARYOTIC HEAT SHOCK PROTEIN)"/>
    <property type="match status" value="1"/>
</dbReference>
<dbReference type="PROSITE" id="PS50076">
    <property type="entry name" value="DNAJ_2"/>
    <property type="match status" value="1"/>
</dbReference>
<dbReference type="Proteomes" id="UP000807353">
    <property type="component" value="Unassembled WGS sequence"/>
</dbReference>
<keyword evidence="1" id="KW-0040">ANK repeat</keyword>
<feature type="region of interest" description="Disordered" evidence="2">
    <location>
        <begin position="31"/>
        <end position="90"/>
    </location>
</feature>
<dbReference type="OrthoDB" id="442087at2759"/>
<accession>A0A9P5YH50</accession>
<dbReference type="InterPro" id="IPR036869">
    <property type="entry name" value="J_dom_sf"/>
</dbReference>
<dbReference type="InterPro" id="IPR052812">
    <property type="entry name" value="Plant_DnaJ_domain"/>
</dbReference>
<dbReference type="SUPFAM" id="SSF46565">
    <property type="entry name" value="Chaperone J-domain"/>
    <property type="match status" value="1"/>
</dbReference>
<reference evidence="4" key="1">
    <citation type="submission" date="2020-11" db="EMBL/GenBank/DDBJ databases">
        <authorList>
            <consortium name="DOE Joint Genome Institute"/>
            <person name="Ahrendt S."/>
            <person name="Riley R."/>
            <person name="Andreopoulos W."/>
            <person name="Labutti K."/>
            <person name="Pangilinan J."/>
            <person name="Ruiz-Duenas F.J."/>
            <person name="Barrasa J.M."/>
            <person name="Sanchez-Garcia M."/>
            <person name="Camarero S."/>
            <person name="Miyauchi S."/>
            <person name="Serrano A."/>
            <person name="Linde D."/>
            <person name="Babiker R."/>
            <person name="Drula E."/>
            <person name="Ayuso-Fernandez I."/>
            <person name="Pacheco R."/>
            <person name="Padilla G."/>
            <person name="Ferreira P."/>
            <person name="Barriuso J."/>
            <person name="Kellner H."/>
            <person name="Castanera R."/>
            <person name="Alfaro M."/>
            <person name="Ramirez L."/>
            <person name="Pisabarro A.G."/>
            <person name="Kuo A."/>
            <person name="Tritt A."/>
            <person name="Lipzen A."/>
            <person name="He G."/>
            <person name="Yan M."/>
            <person name="Ng V."/>
            <person name="Cullen D."/>
            <person name="Martin F."/>
            <person name="Rosso M.-N."/>
            <person name="Henrissat B."/>
            <person name="Hibbett D."/>
            <person name="Martinez A.T."/>
            <person name="Grigoriev I.V."/>
        </authorList>
    </citation>
    <scope>NUCLEOTIDE SEQUENCE</scope>
    <source>
        <strain evidence="4">CBS 247.69</strain>
    </source>
</reference>
<comment type="caution">
    <text evidence="4">The sequence shown here is derived from an EMBL/GenBank/DDBJ whole genome shotgun (WGS) entry which is preliminary data.</text>
</comment>
<dbReference type="InterPro" id="IPR001623">
    <property type="entry name" value="DnaJ_domain"/>
</dbReference>
<dbReference type="Pfam" id="PF00226">
    <property type="entry name" value="DnaJ"/>
    <property type="match status" value="1"/>
</dbReference>
<dbReference type="CDD" id="cd06257">
    <property type="entry name" value="DnaJ"/>
    <property type="match status" value="1"/>
</dbReference>
<evidence type="ECO:0000256" key="2">
    <source>
        <dbReference type="SAM" id="MobiDB-lite"/>
    </source>
</evidence>
<evidence type="ECO:0000313" key="4">
    <source>
        <dbReference type="EMBL" id="KAF9469189.1"/>
    </source>
</evidence>
<dbReference type="Gene3D" id="1.25.40.20">
    <property type="entry name" value="Ankyrin repeat-containing domain"/>
    <property type="match status" value="1"/>
</dbReference>
<dbReference type="AlphaFoldDB" id="A0A9P5YH50"/>
<dbReference type="SMART" id="SM00271">
    <property type="entry name" value="DnaJ"/>
    <property type="match status" value="1"/>
</dbReference>
<proteinExistence type="predicted"/>
<feature type="compositionally biased region" description="Polar residues" evidence="2">
    <location>
        <begin position="406"/>
        <end position="434"/>
    </location>
</feature>
<feature type="compositionally biased region" description="Basic residues" evidence="2">
    <location>
        <begin position="440"/>
        <end position="455"/>
    </location>
</feature>
<organism evidence="4 5">
    <name type="scientific">Collybia nuda</name>
    <dbReference type="NCBI Taxonomy" id="64659"/>
    <lineage>
        <taxon>Eukaryota</taxon>
        <taxon>Fungi</taxon>
        <taxon>Dikarya</taxon>
        <taxon>Basidiomycota</taxon>
        <taxon>Agaricomycotina</taxon>
        <taxon>Agaricomycetes</taxon>
        <taxon>Agaricomycetidae</taxon>
        <taxon>Agaricales</taxon>
        <taxon>Tricholomatineae</taxon>
        <taxon>Clitocybaceae</taxon>
        <taxon>Collybia</taxon>
    </lineage>
</organism>
<evidence type="ECO:0000313" key="5">
    <source>
        <dbReference type="Proteomes" id="UP000807353"/>
    </source>
</evidence>
<dbReference type="EMBL" id="MU150230">
    <property type="protein sequence ID" value="KAF9469189.1"/>
    <property type="molecule type" value="Genomic_DNA"/>
</dbReference>